<proteinExistence type="predicted"/>
<dbReference type="AlphaFoldDB" id="A0A0C2EE53"/>
<organism evidence="1 2">
    <name type="scientific">Pseudomonas batumici</name>
    <dbReference type="NCBI Taxonomy" id="226910"/>
    <lineage>
        <taxon>Bacteria</taxon>
        <taxon>Pseudomonadati</taxon>
        <taxon>Pseudomonadota</taxon>
        <taxon>Gammaproteobacteria</taxon>
        <taxon>Pseudomonadales</taxon>
        <taxon>Pseudomonadaceae</taxon>
        <taxon>Pseudomonas</taxon>
    </lineage>
</organism>
<dbReference type="InterPro" id="IPR048188">
    <property type="entry name" value="YmfL-like"/>
</dbReference>
<sequence length="158" mass="17239">MKRPVLGTRKDVVSAVICSFPGGRAYAAASIGMPIKKFDNQAYENAGSRPLTDEHLFRLEQQAGTTFLPDYIAGLYGGLFVPLTAPETLDNVDLYNRSVKAAAKRGRVDQAISEALDDGIIEKHEADAIVSALLKYMSARYAEVLATIQLYSNKEAVR</sequence>
<keyword evidence="2" id="KW-1185">Reference proteome</keyword>
<dbReference type="STRING" id="226910.UCMB321_2034"/>
<dbReference type="OrthoDB" id="6956679at2"/>
<dbReference type="PATRIC" id="fig|226910.6.peg.2024"/>
<dbReference type="RefSeq" id="WP_084614874.1">
    <property type="nucleotide sequence ID" value="NZ_JXDG01000021.1"/>
</dbReference>
<gene>
    <name evidence="1" type="ORF">UCMB321_2034</name>
</gene>
<reference evidence="1 2" key="1">
    <citation type="submission" date="2015-01" db="EMBL/GenBank/DDBJ databases">
        <title>Complete genome of Pseudomonas batumici UCM B-321 producer of the batumin antibiotic with strong antistaphilococcal and potential anticancer activity.</title>
        <authorList>
            <person name="Klochko V.V."/>
            <person name="Zelena L.B."/>
            <person name="Elena K.A."/>
            <person name="Reva O.N."/>
        </authorList>
    </citation>
    <scope>NUCLEOTIDE SEQUENCE [LARGE SCALE GENOMIC DNA]</scope>
    <source>
        <strain evidence="1 2">UCM B-321</strain>
    </source>
</reference>
<comment type="caution">
    <text evidence="1">The sequence shown here is derived from an EMBL/GenBank/DDBJ whole genome shotgun (WGS) entry which is preliminary data.</text>
</comment>
<name>A0A0C2EE53_9PSED</name>
<protein>
    <submittedName>
        <fullName evidence="1">Phage protein</fullName>
    </submittedName>
</protein>
<evidence type="ECO:0000313" key="2">
    <source>
        <dbReference type="Proteomes" id="UP000031535"/>
    </source>
</evidence>
<accession>A0A0C2EE53</accession>
<evidence type="ECO:0000313" key="1">
    <source>
        <dbReference type="EMBL" id="KIH84234.1"/>
    </source>
</evidence>
<dbReference type="Proteomes" id="UP000031535">
    <property type="component" value="Unassembled WGS sequence"/>
</dbReference>
<dbReference type="NCBIfam" id="NF041471">
    <property type="entry name" value="phage_reg_YmfL"/>
    <property type="match status" value="1"/>
</dbReference>
<dbReference type="EMBL" id="JXDG01000021">
    <property type="protein sequence ID" value="KIH84234.1"/>
    <property type="molecule type" value="Genomic_DNA"/>
</dbReference>